<reference evidence="1 2" key="1">
    <citation type="submission" date="2019-03" db="EMBL/GenBank/DDBJ databases">
        <title>Genomic Encyclopedia of Type Strains, Phase IV (KMG-IV): sequencing the most valuable type-strain genomes for metagenomic binning, comparative biology and taxonomic classification.</title>
        <authorList>
            <person name="Goeker M."/>
        </authorList>
    </citation>
    <scope>NUCLEOTIDE SEQUENCE [LARGE SCALE GENOMIC DNA]</scope>
    <source>
        <strain evidence="1 2">DSM 25488</strain>
    </source>
</reference>
<evidence type="ECO:0008006" key="3">
    <source>
        <dbReference type="Google" id="ProtNLM"/>
    </source>
</evidence>
<dbReference type="EMBL" id="SNZB01000007">
    <property type="protein sequence ID" value="TDR16755.1"/>
    <property type="molecule type" value="Genomic_DNA"/>
</dbReference>
<evidence type="ECO:0000313" key="2">
    <source>
        <dbReference type="Proteomes" id="UP000295724"/>
    </source>
</evidence>
<dbReference type="PROSITE" id="PS51257">
    <property type="entry name" value="PROKAR_LIPOPROTEIN"/>
    <property type="match status" value="1"/>
</dbReference>
<accession>A0A4R6XBW5</accession>
<evidence type="ECO:0000313" key="1">
    <source>
        <dbReference type="EMBL" id="TDR16755.1"/>
    </source>
</evidence>
<protein>
    <recommendedName>
        <fullName evidence="3">Lipoprotein</fullName>
    </recommendedName>
</protein>
<keyword evidence="2" id="KW-1185">Reference proteome</keyword>
<proteinExistence type="predicted"/>
<sequence>MRIILLSSILVITLFGCKNSDTKEIIDQLIKEGKNFTYKTVDQGFLEETFYTANNVTKVYIEFDILSKHSEGEWHPVNSLQLLDLTSENVIHIKYVVAEDAEFINVLIKFEDNKYFDEDFVLSEPIRTMSVTWHDREVQISAEGFEYALSIPFEVEFVGNLVSSMEVINQIHFE</sequence>
<name>A0A4R6XBW5_9GAMM</name>
<organism evidence="1 2">
    <name type="scientific">Marinicella litoralis</name>
    <dbReference type="NCBI Taxonomy" id="644220"/>
    <lineage>
        <taxon>Bacteria</taxon>
        <taxon>Pseudomonadati</taxon>
        <taxon>Pseudomonadota</taxon>
        <taxon>Gammaproteobacteria</taxon>
        <taxon>Lysobacterales</taxon>
        <taxon>Marinicellaceae</taxon>
        <taxon>Marinicella</taxon>
    </lineage>
</organism>
<dbReference type="RefSeq" id="WP_133566553.1">
    <property type="nucleotide sequence ID" value="NZ_NIHB01000005.1"/>
</dbReference>
<gene>
    <name evidence="1" type="ORF">C8D91_2661</name>
</gene>
<dbReference type="AlphaFoldDB" id="A0A4R6XBW5"/>
<dbReference type="Proteomes" id="UP000295724">
    <property type="component" value="Unassembled WGS sequence"/>
</dbReference>
<comment type="caution">
    <text evidence="1">The sequence shown here is derived from an EMBL/GenBank/DDBJ whole genome shotgun (WGS) entry which is preliminary data.</text>
</comment>